<dbReference type="RefSeq" id="WP_090875057.1">
    <property type="nucleotide sequence ID" value="NZ_FMXQ01000002.1"/>
</dbReference>
<dbReference type="Gene3D" id="3.20.20.190">
    <property type="entry name" value="Phosphatidylinositol (PI) phosphodiesterase"/>
    <property type="match status" value="1"/>
</dbReference>
<organism evidence="2 3">
    <name type="scientific">Bauldia litoralis</name>
    <dbReference type="NCBI Taxonomy" id="665467"/>
    <lineage>
        <taxon>Bacteria</taxon>
        <taxon>Pseudomonadati</taxon>
        <taxon>Pseudomonadota</taxon>
        <taxon>Alphaproteobacteria</taxon>
        <taxon>Hyphomicrobiales</taxon>
        <taxon>Kaistiaceae</taxon>
        <taxon>Bauldia</taxon>
    </lineage>
</organism>
<dbReference type="Proteomes" id="UP000199071">
    <property type="component" value="Unassembled WGS sequence"/>
</dbReference>
<dbReference type="GO" id="GO:0006629">
    <property type="term" value="P:lipid metabolic process"/>
    <property type="evidence" value="ECO:0007669"/>
    <property type="project" value="InterPro"/>
</dbReference>
<dbReference type="Pfam" id="PF03009">
    <property type="entry name" value="GDPD"/>
    <property type="match status" value="1"/>
</dbReference>
<protein>
    <submittedName>
        <fullName evidence="2">Glycerophosphoryl diester phosphodiesterase</fullName>
    </submittedName>
</protein>
<evidence type="ECO:0000259" key="1">
    <source>
        <dbReference type="PROSITE" id="PS51704"/>
    </source>
</evidence>
<dbReference type="InterPro" id="IPR030395">
    <property type="entry name" value="GP_PDE_dom"/>
</dbReference>
<accession>A0A1G6AVI9</accession>
<dbReference type="PROSITE" id="PS51704">
    <property type="entry name" value="GP_PDE"/>
    <property type="match status" value="1"/>
</dbReference>
<reference evidence="2 3" key="1">
    <citation type="submission" date="2016-10" db="EMBL/GenBank/DDBJ databases">
        <authorList>
            <person name="de Groot N.N."/>
        </authorList>
    </citation>
    <scope>NUCLEOTIDE SEQUENCE [LARGE SCALE GENOMIC DNA]</scope>
    <source>
        <strain evidence="2 3">ATCC 35022</strain>
    </source>
</reference>
<dbReference type="AlphaFoldDB" id="A0A1G6AVI9"/>
<dbReference type="InterPro" id="IPR017946">
    <property type="entry name" value="PLC-like_Pdiesterase_TIM-brl"/>
</dbReference>
<dbReference type="EMBL" id="FMXQ01000002">
    <property type="protein sequence ID" value="SDB12401.1"/>
    <property type="molecule type" value="Genomic_DNA"/>
</dbReference>
<sequence>MGRGRFLTERPVAHRGFHDIAAGRVENTLSAAAAAVDRGFAIECDLQLTADGEAVVFHDDTLDRLTDSTGPVRDRSLAEIRAASLSGTDDRIPTLADLLAEIAGSVPLIIELKPQPGGDALERRTTSILEGYSGPIAVMSFDPRSVRAMRSLAPHLPRGMVADRFDDAESESLSPLRRLALRHLAWAPMVRPDFIAYGVRALPANAPLLLRHLGLPLLTWTVRTPAERTTAARYADQIIFEDFDRTDRASAELG</sequence>
<dbReference type="PANTHER" id="PTHR46211:SF1">
    <property type="entry name" value="GLYCEROPHOSPHODIESTER PHOSPHODIESTERASE, CYTOPLASMIC"/>
    <property type="match status" value="1"/>
</dbReference>
<dbReference type="SUPFAM" id="SSF51695">
    <property type="entry name" value="PLC-like phosphodiesterases"/>
    <property type="match status" value="1"/>
</dbReference>
<dbReference type="STRING" id="665467.SAMN02982931_00919"/>
<evidence type="ECO:0000313" key="2">
    <source>
        <dbReference type="EMBL" id="SDB12401.1"/>
    </source>
</evidence>
<evidence type="ECO:0000313" key="3">
    <source>
        <dbReference type="Proteomes" id="UP000199071"/>
    </source>
</evidence>
<gene>
    <name evidence="2" type="ORF">SAMN02982931_00919</name>
</gene>
<dbReference type="GO" id="GO:0008081">
    <property type="term" value="F:phosphoric diester hydrolase activity"/>
    <property type="evidence" value="ECO:0007669"/>
    <property type="project" value="InterPro"/>
</dbReference>
<proteinExistence type="predicted"/>
<dbReference type="OrthoDB" id="384721at2"/>
<name>A0A1G6AVI9_9HYPH</name>
<dbReference type="PANTHER" id="PTHR46211">
    <property type="entry name" value="GLYCEROPHOSPHORYL DIESTER PHOSPHODIESTERASE"/>
    <property type="match status" value="1"/>
</dbReference>
<feature type="domain" description="GP-PDE" evidence="1">
    <location>
        <begin position="9"/>
        <end position="250"/>
    </location>
</feature>
<keyword evidence="3" id="KW-1185">Reference proteome</keyword>